<organism evidence="2 3">
    <name type="scientific">Sinomonas flava</name>
    <dbReference type="NCBI Taxonomy" id="496857"/>
    <lineage>
        <taxon>Bacteria</taxon>
        <taxon>Bacillati</taxon>
        <taxon>Actinomycetota</taxon>
        <taxon>Actinomycetes</taxon>
        <taxon>Micrococcales</taxon>
        <taxon>Micrococcaceae</taxon>
        <taxon>Sinomonas</taxon>
    </lineage>
</organism>
<evidence type="ECO:0000313" key="3">
    <source>
        <dbReference type="Proteomes" id="UP001500432"/>
    </source>
</evidence>
<feature type="transmembrane region" description="Helical" evidence="1">
    <location>
        <begin position="113"/>
        <end position="138"/>
    </location>
</feature>
<accession>A0ABN3BYM0</accession>
<feature type="transmembrane region" description="Helical" evidence="1">
    <location>
        <begin position="75"/>
        <end position="93"/>
    </location>
</feature>
<protein>
    <submittedName>
        <fullName evidence="2">Uncharacterized protein</fullName>
    </submittedName>
</protein>
<dbReference type="RefSeq" id="WP_344300338.1">
    <property type="nucleotide sequence ID" value="NZ_BAAAQW010000008.1"/>
</dbReference>
<keyword evidence="3" id="KW-1185">Reference proteome</keyword>
<keyword evidence="1" id="KW-0472">Membrane</keyword>
<dbReference type="EMBL" id="BAAAQW010000008">
    <property type="protein sequence ID" value="GAA2201796.1"/>
    <property type="molecule type" value="Genomic_DNA"/>
</dbReference>
<proteinExistence type="predicted"/>
<evidence type="ECO:0000256" key="1">
    <source>
        <dbReference type="SAM" id="Phobius"/>
    </source>
</evidence>
<keyword evidence="1" id="KW-1133">Transmembrane helix</keyword>
<sequence>MARSESAASVRAGAVPGIIVNGVLLYAANVWPGWWSVPFLTPSTTRVMDAVNAAWIAGLVANAVYLLVGSPAIRALGEMVVLVFGLLATLRVWDVFPFDFADGSFDWALLMRIVLVVAVVGAVIGLIAQLVAFVRALVRLGGGGRELRHP</sequence>
<reference evidence="2 3" key="1">
    <citation type="journal article" date="2019" name="Int. J. Syst. Evol. Microbiol.">
        <title>The Global Catalogue of Microorganisms (GCM) 10K type strain sequencing project: providing services to taxonomists for standard genome sequencing and annotation.</title>
        <authorList>
            <consortium name="The Broad Institute Genomics Platform"/>
            <consortium name="The Broad Institute Genome Sequencing Center for Infectious Disease"/>
            <person name="Wu L."/>
            <person name="Ma J."/>
        </authorList>
    </citation>
    <scope>NUCLEOTIDE SEQUENCE [LARGE SCALE GENOMIC DNA]</scope>
    <source>
        <strain evidence="2 3">JCM 16034</strain>
    </source>
</reference>
<dbReference type="Proteomes" id="UP001500432">
    <property type="component" value="Unassembled WGS sequence"/>
</dbReference>
<gene>
    <name evidence="2" type="ORF">GCM10009849_27610</name>
</gene>
<feature type="transmembrane region" description="Helical" evidence="1">
    <location>
        <begin position="51"/>
        <end position="68"/>
    </location>
</feature>
<keyword evidence="1" id="KW-0812">Transmembrane</keyword>
<evidence type="ECO:0000313" key="2">
    <source>
        <dbReference type="EMBL" id="GAA2201796.1"/>
    </source>
</evidence>
<feature type="transmembrane region" description="Helical" evidence="1">
    <location>
        <begin position="12"/>
        <end position="31"/>
    </location>
</feature>
<comment type="caution">
    <text evidence="2">The sequence shown here is derived from an EMBL/GenBank/DDBJ whole genome shotgun (WGS) entry which is preliminary data.</text>
</comment>
<name>A0ABN3BYM0_9MICC</name>